<reference evidence="1 2" key="1">
    <citation type="submission" date="2016-09" db="EMBL/GenBank/DDBJ databases">
        <title>Complete genome sequence of microbes from the polar regions.</title>
        <authorList>
            <person name="Liao L."/>
            <person name="Chen B."/>
        </authorList>
    </citation>
    <scope>NUCLEOTIDE SEQUENCE [LARGE SCALE GENOMIC DNA]</scope>
    <source>
        <strain evidence="1 2">ZS314</strain>
    </source>
</reference>
<evidence type="ECO:0000313" key="2">
    <source>
        <dbReference type="Proteomes" id="UP000464507"/>
    </source>
</evidence>
<organism evidence="1 2">
    <name type="scientific">Marisediminicola antarctica</name>
    <dbReference type="NCBI Taxonomy" id="674079"/>
    <lineage>
        <taxon>Bacteria</taxon>
        <taxon>Bacillati</taxon>
        <taxon>Actinomycetota</taxon>
        <taxon>Actinomycetes</taxon>
        <taxon>Micrococcales</taxon>
        <taxon>Microbacteriaceae</taxon>
        <taxon>Marisediminicola</taxon>
    </lineage>
</organism>
<evidence type="ECO:0008006" key="3">
    <source>
        <dbReference type="Google" id="ProtNLM"/>
    </source>
</evidence>
<evidence type="ECO:0000313" key="1">
    <source>
        <dbReference type="EMBL" id="QHO71182.1"/>
    </source>
</evidence>
<name>A0A7L5AM72_9MICO</name>
<gene>
    <name evidence="1" type="ORF">BHD05_12480</name>
</gene>
<dbReference type="KEGG" id="mant:BHD05_12480"/>
<dbReference type="SUPFAM" id="SSF52141">
    <property type="entry name" value="Uracil-DNA glycosylase-like"/>
    <property type="match status" value="1"/>
</dbReference>
<keyword evidence="2" id="KW-1185">Reference proteome</keyword>
<protein>
    <recommendedName>
        <fullName evidence="3">Uracil-DNA glycosylase</fullName>
    </recommendedName>
</protein>
<accession>A0A7L5AM72</accession>
<dbReference type="AlphaFoldDB" id="A0A7L5AM72"/>
<dbReference type="InterPro" id="IPR036895">
    <property type="entry name" value="Uracil-DNA_glycosylase-like_sf"/>
</dbReference>
<dbReference type="Proteomes" id="UP000464507">
    <property type="component" value="Chromosome"/>
</dbReference>
<sequence length="200" mass="22167">MRDPEFRKGQIDGMRAPHVRPVNDFVDRLRNGEATVPYVAPLHGGFDAPLLSVLASPGGGAIAGPLCSENDDTAAMIQSRLMDGAGIAPREMLPWNAYPWRHTEPLTKADWGRGDAVLVELIDQMPNLRVILLQGKPAMGVWQRVVEKYPHVVTESLRVLCTWSPGSRGIAHPDPEVVVRRTRDRIEKWQLAGDILRGQD</sequence>
<dbReference type="EMBL" id="CP017146">
    <property type="protein sequence ID" value="QHO71182.1"/>
    <property type="molecule type" value="Genomic_DNA"/>
</dbReference>
<proteinExistence type="predicted"/>